<dbReference type="EMBL" id="BSXT01006647">
    <property type="protein sequence ID" value="GMF62726.1"/>
    <property type="molecule type" value="Genomic_DNA"/>
</dbReference>
<dbReference type="Proteomes" id="UP001165121">
    <property type="component" value="Unassembled WGS sequence"/>
</dbReference>
<keyword evidence="3" id="KW-1185">Reference proteome</keyword>
<proteinExistence type="predicted"/>
<dbReference type="Gene3D" id="3.30.70.270">
    <property type="match status" value="2"/>
</dbReference>
<dbReference type="InterPro" id="IPR050951">
    <property type="entry name" value="Retrovirus_Pol_polyprotein"/>
</dbReference>
<feature type="compositionally biased region" description="Basic residues" evidence="1">
    <location>
        <begin position="257"/>
        <end position="269"/>
    </location>
</feature>
<name>A0A9W6YBI7_9STRA</name>
<protein>
    <submittedName>
        <fullName evidence="2">Unnamed protein product</fullName>
    </submittedName>
</protein>
<feature type="compositionally biased region" description="Basic and acidic residues" evidence="1">
    <location>
        <begin position="96"/>
        <end position="112"/>
    </location>
</feature>
<dbReference type="PANTHER" id="PTHR37984:SF5">
    <property type="entry name" value="PROTEIN NYNRIN-LIKE"/>
    <property type="match status" value="1"/>
</dbReference>
<evidence type="ECO:0000313" key="3">
    <source>
        <dbReference type="Proteomes" id="UP001165121"/>
    </source>
</evidence>
<dbReference type="InterPro" id="IPR043502">
    <property type="entry name" value="DNA/RNA_pol_sf"/>
</dbReference>
<dbReference type="SUPFAM" id="SSF56672">
    <property type="entry name" value="DNA/RNA polymerases"/>
    <property type="match status" value="1"/>
</dbReference>
<organism evidence="2 3">
    <name type="scientific">Phytophthora fragariaefolia</name>
    <dbReference type="NCBI Taxonomy" id="1490495"/>
    <lineage>
        <taxon>Eukaryota</taxon>
        <taxon>Sar</taxon>
        <taxon>Stramenopiles</taxon>
        <taxon>Oomycota</taxon>
        <taxon>Peronosporomycetes</taxon>
        <taxon>Peronosporales</taxon>
        <taxon>Peronosporaceae</taxon>
        <taxon>Phytophthora</taxon>
    </lineage>
</organism>
<evidence type="ECO:0000313" key="2">
    <source>
        <dbReference type="EMBL" id="GMF62726.1"/>
    </source>
</evidence>
<dbReference type="AlphaFoldDB" id="A0A9W6YBI7"/>
<dbReference type="PANTHER" id="PTHR37984">
    <property type="entry name" value="PROTEIN CBG26694"/>
    <property type="match status" value="1"/>
</dbReference>
<feature type="compositionally biased region" description="Polar residues" evidence="1">
    <location>
        <begin position="288"/>
        <end position="299"/>
    </location>
</feature>
<evidence type="ECO:0000256" key="1">
    <source>
        <dbReference type="SAM" id="MobiDB-lite"/>
    </source>
</evidence>
<sequence>MFGTTEKPPQYDTAGRQVMSGKASLGEWWRAIPPGYQLVPTGTLKVQRRDLKSQTASGHGQYGPERVKRPASGDQLARQRATAFKVEGPAGGSTRGDARNECTSNEETHKSGDGAAQASGPSRRDDDGAGCPTGVTNNDDGQEDHASDGVQRADVGAIYGPGDGNVHGAESDARAREGGSGGVDDRGKDSSSRVGTEAPATHEVSSEESIPEKLQKAQHEEMAAKDAAKANVLVARAREVELAHARVDEAAREERRRQRQVARRKARRRRPEEAEASMSQTRIDHSSESTGIESSTVGEQQEEARHQTLLRRSRTRRRYDRMVRKDKAKECRELREMLAKMEYPNEAYYVFEDMHRQRGREVIRTLTREEADARGFAVFGATDIDGAFERDRVRRWIELVLKARAEPLSNEDELVIGNMNEKDKDLLVTLSRNYPELLEPREGCPPMTTLGVRCEIHTGSDAPIKVRPRRYSQAEQAIIDKQVEKMLAGGAIKEICGDWGFPVVLFKKKDGAVRFCIDYRQRNAITKRDIYPLLRIDDTLDNLHGAGRYTRIGSARRSLVDSIRSFPVPSDAAGVKRFVHMAGYYRRFIPQFASKAAPLTRLLRKGVCGDGASRSKKLSSG</sequence>
<reference evidence="2" key="1">
    <citation type="submission" date="2023-04" db="EMBL/GenBank/DDBJ databases">
        <title>Phytophthora fragariaefolia NBRC 109709.</title>
        <authorList>
            <person name="Ichikawa N."/>
            <person name="Sato H."/>
            <person name="Tonouchi N."/>
        </authorList>
    </citation>
    <scope>NUCLEOTIDE SEQUENCE</scope>
    <source>
        <strain evidence="2">NBRC 109709</strain>
    </source>
</reference>
<dbReference type="Gene3D" id="3.10.10.10">
    <property type="entry name" value="HIV Type 1 Reverse Transcriptase, subunit A, domain 1"/>
    <property type="match status" value="1"/>
</dbReference>
<dbReference type="OrthoDB" id="6932368at2759"/>
<feature type="compositionally biased region" description="Basic and acidic residues" evidence="1">
    <location>
        <begin position="169"/>
        <end position="191"/>
    </location>
</feature>
<feature type="region of interest" description="Disordered" evidence="1">
    <location>
        <begin position="50"/>
        <end position="211"/>
    </location>
</feature>
<accession>A0A9W6YBI7</accession>
<dbReference type="InterPro" id="IPR043128">
    <property type="entry name" value="Rev_trsase/Diguanyl_cyclase"/>
</dbReference>
<feature type="region of interest" description="Disordered" evidence="1">
    <location>
        <begin position="249"/>
        <end position="309"/>
    </location>
</feature>
<comment type="caution">
    <text evidence="2">The sequence shown here is derived from an EMBL/GenBank/DDBJ whole genome shotgun (WGS) entry which is preliminary data.</text>
</comment>
<gene>
    <name evidence="2" type="ORF">Pfra01_002732100</name>
</gene>